<dbReference type="GO" id="GO:0005666">
    <property type="term" value="C:RNA polymerase III complex"/>
    <property type="evidence" value="ECO:0007669"/>
    <property type="project" value="TreeGrafter"/>
</dbReference>
<dbReference type="GO" id="GO:0005665">
    <property type="term" value="C:RNA polymerase II, core complex"/>
    <property type="evidence" value="ECO:0007669"/>
    <property type="project" value="TreeGrafter"/>
</dbReference>
<sequence length="126" mass="14556">MHNREGSGGRHLHEKPKNATIRELTKVQHVISWDCSTRNKSRLQAVLPSIGVHPVEHNRKEILYQYHISEVTWSATSKKILTVLIRDALDALNLVRYCCRRMLMTHVDLIEKLLNYNTLEKTDAAS</sequence>
<gene>
    <name evidence="1" type="ORF">PVAP13_8NG091601</name>
</gene>
<dbReference type="GO" id="GO:0008270">
    <property type="term" value="F:zinc ion binding"/>
    <property type="evidence" value="ECO:0007669"/>
    <property type="project" value="TreeGrafter"/>
</dbReference>
<reference evidence="1" key="1">
    <citation type="submission" date="2020-05" db="EMBL/GenBank/DDBJ databases">
        <title>WGS assembly of Panicum virgatum.</title>
        <authorList>
            <person name="Lovell J.T."/>
            <person name="Jenkins J."/>
            <person name="Shu S."/>
            <person name="Juenger T.E."/>
            <person name="Schmutz J."/>
        </authorList>
    </citation>
    <scope>NUCLEOTIDE SEQUENCE</scope>
    <source>
        <strain evidence="1">AP13</strain>
    </source>
</reference>
<evidence type="ECO:0000313" key="2">
    <source>
        <dbReference type="Proteomes" id="UP000823388"/>
    </source>
</evidence>
<dbReference type="EMBL" id="CM029052">
    <property type="protein sequence ID" value="KAG2556338.1"/>
    <property type="molecule type" value="Genomic_DNA"/>
</dbReference>
<dbReference type="GO" id="GO:0005736">
    <property type="term" value="C:RNA polymerase I complex"/>
    <property type="evidence" value="ECO:0007669"/>
    <property type="project" value="TreeGrafter"/>
</dbReference>
<dbReference type="GO" id="GO:0003677">
    <property type="term" value="F:DNA binding"/>
    <property type="evidence" value="ECO:0007669"/>
    <property type="project" value="InterPro"/>
</dbReference>
<dbReference type="GO" id="GO:0006360">
    <property type="term" value="P:transcription by RNA polymerase I"/>
    <property type="evidence" value="ECO:0007669"/>
    <property type="project" value="TreeGrafter"/>
</dbReference>
<evidence type="ECO:0000313" key="1">
    <source>
        <dbReference type="EMBL" id="KAG2556338.1"/>
    </source>
</evidence>
<dbReference type="Proteomes" id="UP000823388">
    <property type="component" value="Chromosome 8N"/>
</dbReference>
<dbReference type="Gene3D" id="1.10.10.60">
    <property type="entry name" value="Homeodomain-like"/>
    <property type="match status" value="1"/>
</dbReference>
<dbReference type="SUPFAM" id="SSF46924">
    <property type="entry name" value="RNA polymerase subunit RPB10"/>
    <property type="match status" value="1"/>
</dbReference>
<dbReference type="AlphaFoldDB" id="A0A8T0P5S0"/>
<dbReference type="Pfam" id="PF01194">
    <property type="entry name" value="RNA_pol_N"/>
    <property type="match status" value="1"/>
</dbReference>
<name>A0A8T0P5S0_PANVG</name>
<dbReference type="InterPro" id="IPR000268">
    <property type="entry name" value="RPABC5/Rpb10"/>
</dbReference>
<keyword evidence="2" id="KW-1185">Reference proteome</keyword>
<dbReference type="GO" id="GO:0042797">
    <property type="term" value="P:tRNA transcription by RNA polymerase III"/>
    <property type="evidence" value="ECO:0007669"/>
    <property type="project" value="TreeGrafter"/>
</dbReference>
<dbReference type="GO" id="GO:0003899">
    <property type="term" value="F:DNA-directed RNA polymerase activity"/>
    <property type="evidence" value="ECO:0007669"/>
    <property type="project" value="InterPro"/>
</dbReference>
<organism evidence="1 2">
    <name type="scientific">Panicum virgatum</name>
    <name type="common">Blackwell switchgrass</name>
    <dbReference type="NCBI Taxonomy" id="38727"/>
    <lineage>
        <taxon>Eukaryota</taxon>
        <taxon>Viridiplantae</taxon>
        <taxon>Streptophyta</taxon>
        <taxon>Embryophyta</taxon>
        <taxon>Tracheophyta</taxon>
        <taxon>Spermatophyta</taxon>
        <taxon>Magnoliopsida</taxon>
        <taxon>Liliopsida</taxon>
        <taxon>Poales</taxon>
        <taxon>Poaceae</taxon>
        <taxon>PACMAD clade</taxon>
        <taxon>Panicoideae</taxon>
        <taxon>Panicodae</taxon>
        <taxon>Paniceae</taxon>
        <taxon>Panicinae</taxon>
        <taxon>Panicum</taxon>
        <taxon>Panicum sect. Hiantes</taxon>
    </lineage>
</organism>
<accession>A0A8T0P5S0</accession>
<dbReference type="PANTHER" id="PTHR23431:SF9">
    <property type="entry name" value="DNA-DIRECTED RNA POLYMERASE SUBUNIT 10-LIKE PROTEIN"/>
    <property type="match status" value="1"/>
</dbReference>
<protein>
    <submittedName>
        <fullName evidence="1">Uncharacterized protein</fullName>
    </submittedName>
</protein>
<dbReference type="GO" id="GO:0006366">
    <property type="term" value="P:transcription by RNA polymerase II"/>
    <property type="evidence" value="ECO:0007669"/>
    <property type="project" value="TreeGrafter"/>
</dbReference>
<dbReference type="InterPro" id="IPR023580">
    <property type="entry name" value="RNA_pol_su_RPB10"/>
</dbReference>
<dbReference type="PANTHER" id="PTHR23431">
    <property type="entry name" value="DNA-DIRECTED RNA POLYMERASES I, II, AND III SUBUNIT RPABC5 FAMILY MEMBER"/>
    <property type="match status" value="1"/>
</dbReference>
<comment type="caution">
    <text evidence="1">The sequence shown here is derived from an EMBL/GenBank/DDBJ whole genome shotgun (WGS) entry which is preliminary data.</text>
</comment>
<proteinExistence type="predicted"/>